<evidence type="ECO:0000313" key="3">
    <source>
        <dbReference type="Proteomes" id="UP000195106"/>
    </source>
</evidence>
<protein>
    <recommendedName>
        <fullName evidence="4">Secreted protein</fullName>
    </recommendedName>
</protein>
<feature type="signal peptide" evidence="1">
    <location>
        <begin position="1"/>
        <end position="24"/>
    </location>
</feature>
<sequence length="90" mass="8490">MAGAFAGACAGMGCCFGAMLVVRAAGWLPVAGCCAGASGWPADEGAGDAAGAPVFVAAGAEVLSDSGICASAVWSPVAGVASRPSITVLW</sequence>
<evidence type="ECO:0000256" key="1">
    <source>
        <dbReference type="SAM" id="SignalP"/>
    </source>
</evidence>
<dbReference type="EMBL" id="MDHJ01000001">
    <property type="protein sequence ID" value="OUE08654.1"/>
    <property type="molecule type" value="Genomic_DNA"/>
</dbReference>
<reference evidence="2 3" key="1">
    <citation type="submission" date="2016-08" db="EMBL/GenBank/DDBJ databases">
        <title>Genome sequence of Clavibacter michiganensis spp. strain CASJ009.</title>
        <authorList>
            <person name="Thapa S.P."/>
            <person name="Coaker G."/>
        </authorList>
    </citation>
    <scope>NUCLEOTIDE SEQUENCE [LARGE SCALE GENOMIC DNA]</scope>
    <source>
        <strain evidence="2">CASJ009</strain>
    </source>
</reference>
<dbReference type="AlphaFoldDB" id="A0A251XSV2"/>
<keyword evidence="1" id="KW-0732">Signal</keyword>
<proteinExistence type="predicted"/>
<dbReference type="Proteomes" id="UP000195106">
    <property type="component" value="Unassembled WGS sequence"/>
</dbReference>
<gene>
    <name evidence="2" type="ORF">CMsap09_06885</name>
</gene>
<feature type="chain" id="PRO_5011993120" description="Secreted protein" evidence="1">
    <location>
        <begin position="25"/>
        <end position="90"/>
    </location>
</feature>
<organism evidence="2 3">
    <name type="scientific">Clavibacter michiganensis</name>
    <dbReference type="NCBI Taxonomy" id="28447"/>
    <lineage>
        <taxon>Bacteria</taxon>
        <taxon>Bacillati</taxon>
        <taxon>Actinomycetota</taxon>
        <taxon>Actinomycetes</taxon>
        <taxon>Micrococcales</taxon>
        <taxon>Microbacteriaceae</taxon>
        <taxon>Clavibacter</taxon>
    </lineage>
</organism>
<comment type="caution">
    <text evidence="2">The sequence shown here is derived from an EMBL/GenBank/DDBJ whole genome shotgun (WGS) entry which is preliminary data.</text>
</comment>
<evidence type="ECO:0000313" key="2">
    <source>
        <dbReference type="EMBL" id="OUE08654.1"/>
    </source>
</evidence>
<evidence type="ECO:0008006" key="4">
    <source>
        <dbReference type="Google" id="ProtNLM"/>
    </source>
</evidence>
<accession>A0A251XSV2</accession>
<name>A0A251XSV2_9MICO</name>